<evidence type="ECO:0000256" key="5">
    <source>
        <dbReference type="ARBA" id="ARBA00022842"/>
    </source>
</evidence>
<dbReference type="SUPFAM" id="SSF56219">
    <property type="entry name" value="DNase I-like"/>
    <property type="match status" value="1"/>
</dbReference>
<dbReference type="GO" id="GO:0003677">
    <property type="term" value="F:DNA binding"/>
    <property type="evidence" value="ECO:0007669"/>
    <property type="project" value="InterPro"/>
</dbReference>
<comment type="cofactor">
    <cofactor evidence="6">
        <name>Mg(2+)</name>
        <dbReference type="ChEBI" id="CHEBI:18420"/>
    </cofactor>
    <cofactor evidence="6">
        <name>Mn(2+)</name>
        <dbReference type="ChEBI" id="CHEBI:29035"/>
    </cofactor>
    <text evidence="6">Probably binds two magnesium or manganese ions per subunit.</text>
</comment>
<evidence type="ECO:0000256" key="3">
    <source>
        <dbReference type="ARBA" id="ARBA00022723"/>
    </source>
</evidence>
<dbReference type="InterPro" id="IPR020848">
    <property type="entry name" value="AP_endonuclease_F1_CS"/>
</dbReference>
<evidence type="ECO:0000256" key="6">
    <source>
        <dbReference type="PIRSR" id="PIRSR604808-2"/>
    </source>
</evidence>
<organism evidence="9 10">
    <name type="scientific">Cardiobacterium hominis</name>
    <dbReference type="NCBI Taxonomy" id="2718"/>
    <lineage>
        <taxon>Bacteria</taxon>
        <taxon>Pseudomonadati</taxon>
        <taxon>Pseudomonadota</taxon>
        <taxon>Gammaproteobacteria</taxon>
        <taxon>Cardiobacteriales</taxon>
        <taxon>Cardiobacteriaceae</taxon>
        <taxon>Cardiobacterium</taxon>
    </lineage>
</organism>
<evidence type="ECO:0000256" key="7">
    <source>
        <dbReference type="PIRSR" id="PIRSR604808-3"/>
    </source>
</evidence>
<dbReference type="InterPro" id="IPR036691">
    <property type="entry name" value="Endo/exonu/phosph_ase_sf"/>
</dbReference>
<dbReference type="InterPro" id="IPR005135">
    <property type="entry name" value="Endo/exonuclease/phosphatase"/>
</dbReference>
<dbReference type="PROSITE" id="PS00728">
    <property type="entry name" value="AP_NUCLEASE_F1_3"/>
    <property type="match status" value="1"/>
</dbReference>
<feature type="binding site" evidence="6">
    <location>
        <position position="48"/>
    </location>
    <ligand>
        <name>Mg(2+)</name>
        <dbReference type="ChEBI" id="CHEBI:18420"/>
        <label>1</label>
    </ligand>
</feature>
<dbReference type="GO" id="GO:0046872">
    <property type="term" value="F:metal ion binding"/>
    <property type="evidence" value="ECO:0007669"/>
    <property type="project" value="UniProtKB-KW"/>
</dbReference>
<dbReference type="EMBL" id="FKLO01000034">
    <property type="protein sequence ID" value="SAM61106.1"/>
    <property type="molecule type" value="Genomic_DNA"/>
</dbReference>
<feature type="binding site" evidence="6">
    <location>
        <position position="146"/>
    </location>
    <ligand>
        <name>Mg(2+)</name>
        <dbReference type="ChEBI" id="CHEBI:18420"/>
        <label>1</label>
    </ligand>
</feature>
<dbReference type="GO" id="GO:0008311">
    <property type="term" value="F:double-stranded DNA 3'-5' DNA exonuclease activity"/>
    <property type="evidence" value="ECO:0007669"/>
    <property type="project" value="UniProtKB-EC"/>
</dbReference>
<dbReference type="Pfam" id="PF03372">
    <property type="entry name" value="Exo_endo_phos"/>
    <property type="match status" value="1"/>
</dbReference>
<dbReference type="PANTHER" id="PTHR43250:SF2">
    <property type="entry name" value="EXODEOXYRIBONUCLEASE III"/>
    <property type="match status" value="1"/>
</dbReference>
<dbReference type="EC" id="3.1.11.2" evidence="9"/>
<reference evidence="10" key="1">
    <citation type="submission" date="2016-04" db="EMBL/GenBank/DDBJ databases">
        <authorList>
            <person name="Tagini F."/>
        </authorList>
    </citation>
    <scope>NUCLEOTIDE SEQUENCE [LARGE SCALE GENOMIC DNA]</scope>
    <source>
        <strain evidence="10">CHUV0807</strain>
    </source>
</reference>
<comment type="similarity">
    <text evidence="2">Belongs to the DNA repair enzymes AP/ExoA family.</text>
</comment>
<evidence type="ECO:0000256" key="2">
    <source>
        <dbReference type="ARBA" id="ARBA00007092"/>
    </source>
</evidence>
<evidence type="ECO:0000313" key="9">
    <source>
        <dbReference type="EMBL" id="SAM61106.1"/>
    </source>
</evidence>
<protein>
    <submittedName>
        <fullName evidence="9">Exodeoxyribonuclease III</fullName>
        <ecNumber evidence="9">3.1.11.2</ecNumber>
    </submittedName>
</protein>
<dbReference type="GO" id="GO:0006281">
    <property type="term" value="P:DNA repair"/>
    <property type="evidence" value="ECO:0007669"/>
    <property type="project" value="InterPro"/>
</dbReference>
<gene>
    <name evidence="9" type="ORF">CHUV0807_0870</name>
</gene>
<dbReference type="NCBIfam" id="TIGR00633">
    <property type="entry name" value="xth"/>
    <property type="match status" value="1"/>
</dbReference>
<feature type="site" description="Important for catalytic activity" evidence="7">
    <location>
        <position position="119"/>
    </location>
</feature>
<dbReference type="PANTHER" id="PTHR43250">
    <property type="entry name" value="EXODEOXYRIBONUCLEASE III"/>
    <property type="match status" value="1"/>
</dbReference>
<dbReference type="GO" id="GO:0004519">
    <property type="term" value="F:endonuclease activity"/>
    <property type="evidence" value="ECO:0007669"/>
    <property type="project" value="InterPro"/>
</dbReference>
<dbReference type="PROSITE" id="PS51435">
    <property type="entry name" value="AP_NUCLEASE_F1_4"/>
    <property type="match status" value="1"/>
</dbReference>
<feature type="site" description="Transition state stabilizer" evidence="7">
    <location>
        <position position="50"/>
    </location>
</feature>
<evidence type="ECO:0000313" key="10">
    <source>
        <dbReference type="Proteomes" id="UP000190837"/>
    </source>
</evidence>
<dbReference type="Gene3D" id="3.60.10.10">
    <property type="entry name" value="Endonuclease/exonuclease/phosphatase"/>
    <property type="match status" value="1"/>
</dbReference>
<dbReference type="InterPro" id="IPR004808">
    <property type="entry name" value="AP_endonuc_1"/>
</dbReference>
<keyword evidence="5 6" id="KW-0460">Magnesium</keyword>
<dbReference type="InterPro" id="IPR037493">
    <property type="entry name" value="ExoIII-like"/>
</dbReference>
<feature type="domain" description="Endonuclease/exonuclease/phosphatase" evidence="8">
    <location>
        <begin position="14"/>
        <end position="138"/>
    </location>
</feature>
<evidence type="ECO:0000259" key="8">
    <source>
        <dbReference type="Pfam" id="PF03372"/>
    </source>
</evidence>
<evidence type="ECO:0000256" key="4">
    <source>
        <dbReference type="ARBA" id="ARBA00022801"/>
    </source>
</evidence>
<keyword evidence="6" id="KW-0464">Manganese</keyword>
<proteinExistence type="inferred from homology"/>
<keyword evidence="3 6" id="KW-0479">Metal-binding</keyword>
<dbReference type="AlphaFoldDB" id="A0A1C3H3C8"/>
<feature type="binding site" evidence="6">
    <location>
        <position position="50"/>
    </location>
    <ligand>
        <name>Mg(2+)</name>
        <dbReference type="ChEBI" id="CHEBI:18420"/>
        <label>1</label>
    </ligand>
</feature>
<evidence type="ECO:0000256" key="1">
    <source>
        <dbReference type="ARBA" id="ARBA00001936"/>
    </source>
</evidence>
<accession>A0A1C3H3C8</accession>
<keyword evidence="4 9" id="KW-0378">Hydrolase</keyword>
<name>A0A1C3H3C8_9GAMM</name>
<dbReference type="Proteomes" id="UP000190837">
    <property type="component" value="Unassembled WGS sequence"/>
</dbReference>
<sequence length="156" mass="18159">MRVFNLYVPNGKAVGDEKYHYKLRWLDAVTAYIDELRRAHEKTIIIGDFNITPADLDVHDPDAWRDKILCSAPERQALADILALGYRDAYRNLYPDTVRYSWWDYRMGGLRRNIGMRIDLTLCSDNLALHDVGIDIAPRHWERPSDYAPAWVAIKP</sequence>
<dbReference type="RefSeq" id="WP_392406594.1">
    <property type="nucleotide sequence ID" value="NZ_CP171111.1"/>
</dbReference>
<comment type="cofactor">
    <cofactor evidence="1">
        <name>Mn(2+)</name>
        <dbReference type="ChEBI" id="CHEBI:29035"/>
    </cofactor>
</comment>